<evidence type="ECO:0000313" key="1">
    <source>
        <dbReference type="EMBL" id="NMQ05291.1"/>
    </source>
</evidence>
<gene>
    <name evidence="1" type="ORF">E4Q08_08405</name>
</gene>
<dbReference type="Proteomes" id="UP000886469">
    <property type="component" value="Unassembled WGS sequence"/>
</dbReference>
<accession>A0ABX1T9W1</accession>
<reference evidence="1" key="1">
    <citation type="submission" date="2019-03" db="EMBL/GenBank/DDBJ databases">
        <title>Metabolic reconstructions from genomes of highly enriched 'Candidatus Accumulibacter' and 'Candidatus Competibacter' bioreactor populations.</title>
        <authorList>
            <person name="Annavajhala M.K."/>
            <person name="Welles L."/>
            <person name="Abbas B."/>
            <person name="Sorokin D."/>
            <person name="Park H."/>
            <person name="Van Loosdrecht M."/>
            <person name="Chandran K."/>
        </authorList>
    </citation>
    <scope>NUCLEOTIDE SEQUENCE</scope>
    <source>
        <strain evidence="1">SBR_L</strain>
    </source>
</reference>
<evidence type="ECO:0000313" key="2">
    <source>
        <dbReference type="Proteomes" id="UP000886469"/>
    </source>
</evidence>
<protein>
    <submittedName>
        <fullName evidence="1">Uncharacterized protein</fullName>
    </submittedName>
</protein>
<organism evidence="1 2">
    <name type="scientific">Candidatus Accumulibacter contiguus</name>
    <dbReference type="NCBI Taxonomy" id="2954381"/>
    <lineage>
        <taxon>Bacteria</taxon>
        <taxon>Pseudomonadati</taxon>
        <taxon>Pseudomonadota</taxon>
        <taxon>Betaproteobacteria</taxon>
        <taxon>Candidatus Accumulibacter</taxon>
    </lineage>
</organism>
<sequence length="252" mass="26579">MASRAFLGSGDLYINRMDPNTGLYLGLAGPFEVSKFEIKPNSDLKEKVSKGKSTYGQVIESVAIQKPADLTVTLSELDKDGVTLALLGTQSAVTQGSGTITAESIIAAHGFWVQLSKTNFAVAGFSVTHTSGTPTYVLGTDYLVNYRLGLVKVLPTGAIANGATIKVSGTYQASAGTRIAGATQAQVRARFVLDGINYADSLPCICTVWEAILSPDSGFDFVPNDFGDIQLKGRLKTPSGQTSPFQVDLLTS</sequence>
<dbReference type="EMBL" id="SPMX01000018">
    <property type="protein sequence ID" value="NMQ05291.1"/>
    <property type="molecule type" value="Genomic_DNA"/>
</dbReference>
<name>A0ABX1T9W1_9PROT</name>
<comment type="caution">
    <text evidence="1">The sequence shown here is derived from an EMBL/GenBank/DDBJ whole genome shotgun (WGS) entry which is preliminary data.</text>
</comment>
<keyword evidence="2" id="KW-1185">Reference proteome</keyword>
<proteinExistence type="predicted"/>
<dbReference type="RefSeq" id="WP_169070056.1">
    <property type="nucleotide sequence ID" value="NZ_SPMX01000018.1"/>
</dbReference>